<evidence type="ECO:0000313" key="1">
    <source>
        <dbReference type="EMBL" id="MWU29351.1"/>
    </source>
</evidence>
<accession>A0AAW9WV30</accession>
<protein>
    <submittedName>
        <fullName evidence="1">Uncharacterized protein</fullName>
    </submittedName>
</protein>
<name>A0AAW9WV30_ECOLX</name>
<dbReference type="RefSeq" id="WP_113456672.1">
    <property type="nucleotide sequence ID" value="NZ_NRWL01000020.1"/>
</dbReference>
<sequence length="179" mass="20672">MSKVDIVFDNNVWDLLSKWDLKLKHPCFSEHFNIIYPKVIGVEHDHVNTPSDVKKYKYQQLQSMDYDITSFFGFADQPASSGFGQGFMADESDMVFIESGHEIINRNVPFPKYFADQTILALADRHKAYVVTMDNKKPFKKLPNVISLKEVKDSEMTVQQFSSFLLSIIDEKIKNTSDF</sequence>
<dbReference type="AlphaFoldDB" id="A0AAW9WV30"/>
<proteinExistence type="predicted"/>
<organism evidence="1 2">
    <name type="scientific">Escherichia coli</name>
    <dbReference type="NCBI Taxonomy" id="562"/>
    <lineage>
        <taxon>Bacteria</taxon>
        <taxon>Pseudomonadati</taxon>
        <taxon>Pseudomonadota</taxon>
        <taxon>Gammaproteobacteria</taxon>
        <taxon>Enterobacterales</taxon>
        <taxon>Enterobacteriaceae</taxon>
        <taxon>Escherichia</taxon>
    </lineage>
</organism>
<dbReference type="EMBL" id="WTRX01000001">
    <property type="protein sequence ID" value="MWU29351.1"/>
    <property type="molecule type" value="Genomic_DNA"/>
</dbReference>
<evidence type="ECO:0000313" key="2">
    <source>
        <dbReference type="Proteomes" id="UP000441160"/>
    </source>
</evidence>
<dbReference type="Proteomes" id="UP000441160">
    <property type="component" value="Unassembled WGS sequence"/>
</dbReference>
<comment type="caution">
    <text evidence="1">The sequence shown here is derived from an EMBL/GenBank/DDBJ whole genome shotgun (WGS) entry which is preliminary data.</text>
</comment>
<reference evidence="1 2" key="1">
    <citation type="submission" date="2019-12" db="EMBL/GenBank/DDBJ databases">
        <title>Enteriobacteria Tanzani isolates_8377-8380.</title>
        <authorList>
            <person name="Subbiah M."/>
            <person name="Call D."/>
        </authorList>
    </citation>
    <scope>NUCLEOTIDE SEQUENCE [LARGE SCALE GENOMIC DNA]</scope>
    <source>
        <strain evidence="1 2">8378wB3</strain>
    </source>
</reference>
<gene>
    <name evidence="1" type="ORF">GP944_00895</name>
</gene>